<feature type="transmembrane region" description="Helical" evidence="6">
    <location>
        <begin position="30"/>
        <end position="47"/>
    </location>
</feature>
<dbReference type="Gene3D" id="1.20.1250.20">
    <property type="entry name" value="MFS general substrate transporter like domains"/>
    <property type="match status" value="1"/>
</dbReference>
<feature type="transmembrane region" description="Helical" evidence="6">
    <location>
        <begin position="122"/>
        <end position="144"/>
    </location>
</feature>
<feature type="transmembrane region" description="Helical" evidence="6">
    <location>
        <begin position="429"/>
        <end position="449"/>
    </location>
</feature>
<feature type="transmembrane region" description="Helical" evidence="6">
    <location>
        <begin position="393"/>
        <end position="417"/>
    </location>
</feature>
<feature type="transmembrane region" description="Helical" evidence="6">
    <location>
        <begin position="156"/>
        <end position="183"/>
    </location>
</feature>
<comment type="subcellular location">
    <subcellularLocation>
        <location evidence="1">Membrane</location>
        <topology evidence="1">Multi-pass membrane protein</topology>
    </subcellularLocation>
</comment>
<dbReference type="GO" id="GO:0016020">
    <property type="term" value="C:membrane"/>
    <property type="evidence" value="ECO:0007669"/>
    <property type="project" value="UniProtKB-SubCell"/>
</dbReference>
<accession>A0A0I9Z9H6</accession>
<dbReference type="AlphaFoldDB" id="A0A0I9Z9H6"/>
<dbReference type="InterPro" id="IPR036259">
    <property type="entry name" value="MFS_trans_sf"/>
</dbReference>
<dbReference type="PATRIC" id="fig|29311.18.peg.667"/>
<evidence type="ECO:0000313" key="7">
    <source>
        <dbReference type="EMBL" id="KLO37335.1"/>
    </source>
</evidence>
<comment type="similarity">
    <text evidence="2">Belongs to the major facilitator superfamily. Nitrate/nitrite porter (TC 2.A.1.8) family.</text>
</comment>
<feature type="transmembrane region" description="Helical" evidence="6">
    <location>
        <begin position="238"/>
        <end position="258"/>
    </location>
</feature>
<dbReference type="InterPro" id="IPR011701">
    <property type="entry name" value="MFS"/>
</dbReference>
<feature type="transmembrane region" description="Helical" evidence="6">
    <location>
        <begin position="189"/>
        <end position="210"/>
    </location>
</feature>
<organism evidence="7 8">
    <name type="scientific">Mycobacterium haemophilum</name>
    <dbReference type="NCBI Taxonomy" id="29311"/>
    <lineage>
        <taxon>Bacteria</taxon>
        <taxon>Bacillati</taxon>
        <taxon>Actinomycetota</taxon>
        <taxon>Actinomycetes</taxon>
        <taxon>Mycobacteriales</taxon>
        <taxon>Mycobacteriaceae</taxon>
        <taxon>Mycobacterium</taxon>
    </lineage>
</organism>
<dbReference type="InterPro" id="IPR044772">
    <property type="entry name" value="NO3_transporter"/>
</dbReference>
<dbReference type="Pfam" id="PF07690">
    <property type="entry name" value="MFS_1"/>
    <property type="match status" value="1"/>
</dbReference>
<name>A0A0I9Z9H6_9MYCO</name>
<evidence type="ECO:0000256" key="3">
    <source>
        <dbReference type="ARBA" id="ARBA00022692"/>
    </source>
</evidence>
<keyword evidence="3 6" id="KW-0812">Transmembrane</keyword>
<feature type="transmembrane region" description="Helical" evidence="6">
    <location>
        <begin position="310"/>
        <end position="330"/>
    </location>
</feature>
<evidence type="ECO:0000313" key="8">
    <source>
        <dbReference type="Proteomes" id="UP000036334"/>
    </source>
</evidence>
<keyword evidence="8" id="KW-1185">Reference proteome</keyword>
<dbReference type="CDD" id="cd17341">
    <property type="entry name" value="MFS_NRT2_like"/>
    <property type="match status" value="1"/>
</dbReference>
<keyword evidence="4 6" id="KW-1133">Transmembrane helix</keyword>
<evidence type="ECO:0000256" key="2">
    <source>
        <dbReference type="ARBA" id="ARBA00008432"/>
    </source>
</evidence>
<gene>
    <name evidence="7" type="ORF">ABH38_07860</name>
</gene>
<dbReference type="EMBL" id="LDPR01000005">
    <property type="protein sequence ID" value="KLO37335.1"/>
    <property type="molecule type" value="Genomic_DNA"/>
</dbReference>
<protein>
    <submittedName>
        <fullName evidence="7">Major facilitator transporter</fullName>
    </submittedName>
</protein>
<reference evidence="7 8" key="1">
    <citation type="submission" date="2015-05" db="EMBL/GenBank/DDBJ databases">
        <title>Genome sequence of Mycobacterium haemophilum.</title>
        <authorList>
            <person name="Greninger A.L."/>
            <person name="Cunningham G."/>
            <person name="Miller S."/>
        </authorList>
    </citation>
    <scope>NUCLEOTIDE SEQUENCE [LARGE SCALE GENOMIC DNA]</scope>
    <source>
        <strain evidence="8">UC1</strain>
    </source>
</reference>
<comment type="caution">
    <text evidence="7">The sequence shown here is derived from an EMBL/GenBank/DDBJ whole genome shotgun (WGS) entry which is preliminary data.</text>
</comment>
<dbReference type="STRING" id="1202450.B586_09425"/>
<evidence type="ECO:0000256" key="5">
    <source>
        <dbReference type="ARBA" id="ARBA00023136"/>
    </source>
</evidence>
<dbReference type="PANTHER" id="PTHR23515">
    <property type="entry name" value="HIGH-AFFINITY NITRATE TRANSPORTER 2.3"/>
    <property type="match status" value="1"/>
</dbReference>
<dbReference type="Proteomes" id="UP000036334">
    <property type="component" value="Unassembled WGS sequence"/>
</dbReference>
<feature type="transmembrane region" description="Helical" evidence="6">
    <location>
        <begin position="96"/>
        <end position="116"/>
    </location>
</feature>
<sequence>MGSACRISHWDAEDQAAWEAGNKIIARRNLLWSVLTVHLGYSVWTLWPVMELFMPKDVYGFSAGDKFLLATTATLVGACLRMPYSLATAIFGGRNWAIFSVTVLLIPTVATMVLLAHPGLPLWPYLVCAALTGLGGGNFAASMTNANAFYPHRLKGAALGLAGGAGNLGVPMIQVVGMLVIASVGDRKPYVVCGFYVVLLIVAGIGAMLFMNNIDHHRVEVTRIRSILSAVVSTRDSWVLALLYLASFGSFIGFSFAFGQVLETNFVAGGQSTAQAALHAAELAFIGPTLAAVARVWGGRLADRLGGSRVTLMVFAAMVVAAGLLGVLGMSEGSHGGPIRGAMMASYFAGFITLFILSGLGNGSVYKMIPTIFEACSHSLGINDAERRDWSRVISGVVIGFVAGIGALGGVGIDLALRESYLSTGGVTAAFWIFMLCYAAAGVLTWKMYVRRPLPGIRTAKPPMRLRPASEPAELIGAEA</sequence>
<dbReference type="SUPFAM" id="SSF103473">
    <property type="entry name" value="MFS general substrate transporter"/>
    <property type="match status" value="1"/>
</dbReference>
<evidence type="ECO:0000256" key="1">
    <source>
        <dbReference type="ARBA" id="ARBA00004141"/>
    </source>
</evidence>
<feature type="transmembrane region" description="Helical" evidence="6">
    <location>
        <begin position="342"/>
        <end position="360"/>
    </location>
</feature>
<keyword evidence="5 6" id="KW-0472">Membrane</keyword>
<feature type="transmembrane region" description="Helical" evidence="6">
    <location>
        <begin position="278"/>
        <end position="298"/>
    </location>
</feature>
<evidence type="ECO:0000256" key="4">
    <source>
        <dbReference type="ARBA" id="ARBA00022989"/>
    </source>
</evidence>
<proteinExistence type="inferred from homology"/>
<feature type="transmembrane region" description="Helical" evidence="6">
    <location>
        <begin position="67"/>
        <end position="84"/>
    </location>
</feature>
<evidence type="ECO:0000256" key="6">
    <source>
        <dbReference type="SAM" id="Phobius"/>
    </source>
</evidence>
<dbReference type="GO" id="GO:0015112">
    <property type="term" value="F:nitrate transmembrane transporter activity"/>
    <property type="evidence" value="ECO:0007669"/>
    <property type="project" value="InterPro"/>
</dbReference>